<sequence>MLQRVCKQQQPCHHFEVFQSILPTWQFLNPALNPAKLNSAKLDRSRLRLCCQSR</sequence>
<comment type="caution">
    <text evidence="1">The sequence shown here is derived from an EMBL/GenBank/DDBJ whole genome shotgun (WGS) entry which is preliminary data.</text>
</comment>
<accession>A0A9W8JED0</accession>
<evidence type="ECO:0000313" key="2">
    <source>
        <dbReference type="Proteomes" id="UP001140091"/>
    </source>
</evidence>
<proteinExistence type="predicted"/>
<dbReference type="AlphaFoldDB" id="A0A9W8JED0"/>
<feature type="non-terminal residue" evidence="1">
    <location>
        <position position="54"/>
    </location>
</feature>
<name>A0A9W8JED0_9AGAR</name>
<dbReference type="EMBL" id="JANBPK010000752">
    <property type="protein sequence ID" value="KAJ2933047.1"/>
    <property type="molecule type" value="Genomic_DNA"/>
</dbReference>
<dbReference type="Proteomes" id="UP001140091">
    <property type="component" value="Unassembled WGS sequence"/>
</dbReference>
<reference evidence="1" key="1">
    <citation type="submission" date="2022-06" db="EMBL/GenBank/DDBJ databases">
        <title>Genome Sequence of Candolleomyces eurysporus.</title>
        <authorList>
            <person name="Buettner E."/>
        </authorList>
    </citation>
    <scope>NUCLEOTIDE SEQUENCE</scope>
    <source>
        <strain evidence="1">VTCC 930004</strain>
    </source>
</reference>
<evidence type="ECO:0000313" key="1">
    <source>
        <dbReference type="EMBL" id="KAJ2933047.1"/>
    </source>
</evidence>
<organism evidence="1 2">
    <name type="scientific">Candolleomyces eurysporus</name>
    <dbReference type="NCBI Taxonomy" id="2828524"/>
    <lineage>
        <taxon>Eukaryota</taxon>
        <taxon>Fungi</taxon>
        <taxon>Dikarya</taxon>
        <taxon>Basidiomycota</taxon>
        <taxon>Agaricomycotina</taxon>
        <taxon>Agaricomycetes</taxon>
        <taxon>Agaricomycetidae</taxon>
        <taxon>Agaricales</taxon>
        <taxon>Agaricineae</taxon>
        <taxon>Psathyrellaceae</taxon>
        <taxon>Candolleomyces</taxon>
    </lineage>
</organism>
<protein>
    <submittedName>
        <fullName evidence="1">Uncharacterized protein</fullName>
    </submittedName>
</protein>
<gene>
    <name evidence="1" type="ORF">H1R20_g4054</name>
</gene>
<keyword evidence="2" id="KW-1185">Reference proteome</keyword>